<dbReference type="AlphaFoldDB" id="A0AAV9UPN0"/>
<dbReference type="PANTHER" id="PTHR47260:SF7">
    <property type="entry name" value="THIOESTERASE FAMILY PROTEIN (AFU_ORTHOLOGUE AFUA_1G10800)"/>
    <property type="match status" value="1"/>
</dbReference>
<evidence type="ECO:0000256" key="1">
    <source>
        <dbReference type="SAM" id="Phobius"/>
    </source>
</evidence>
<feature type="domain" description="Thioesterase" evidence="2">
    <location>
        <begin position="216"/>
        <end position="279"/>
    </location>
</feature>
<dbReference type="Proteomes" id="UP001375240">
    <property type="component" value="Unassembled WGS sequence"/>
</dbReference>
<evidence type="ECO:0000259" key="2">
    <source>
        <dbReference type="Pfam" id="PF03061"/>
    </source>
</evidence>
<dbReference type="SUPFAM" id="SSF54637">
    <property type="entry name" value="Thioesterase/thiol ester dehydrase-isomerase"/>
    <property type="match status" value="1"/>
</dbReference>
<keyword evidence="4" id="KW-1185">Reference proteome</keyword>
<gene>
    <name evidence="3" type="ORF">TWF696_008139</name>
</gene>
<dbReference type="EMBL" id="JAVHNQ010000006">
    <property type="protein sequence ID" value="KAK6344505.1"/>
    <property type="molecule type" value="Genomic_DNA"/>
</dbReference>
<dbReference type="CDD" id="cd03443">
    <property type="entry name" value="PaaI_thioesterase"/>
    <property type="match status" value="1"/>
</dbReference>
<name>A0AAV9UPN0_9PEZI</name>
<dbReference type="InterPro" id="IPR006683">
    <property type="entry name" value="Thioestr_dom"/>
</dbReference>
<comment type="caution">
    <text evidence="3">The sequence shown here is derived from an EMBL/GenBank/DDBJ whole genome shotgun (WGS) entry which is preliminary data.</text>
</comment>
<proteinExistence type="predicted"/>
<reference evidence="3 4" key="1">
    <citation type="submission" date="2019-10" db="EMBL/GenBank/DDBJ databases">
        <authorList>
            <person name="Palmer J.M."/>
        </authorList>
    </citation>
    <scope>NUCLEOTIDE SEQUENCE [LARGE SCALE GENOMIC DNA]</scope>
    <source>
        <strain evidence="3 4">TWF696</strain>
    </source>
</reference>
<keyword evidence="1" id="KW-1133">Transmembrane helix</keyword>
<dbReference type="PANTHER" id="PTHR47260">
    <property type="entry name" value="UPF0644 PROTEIN PB2B4.06"/>
    <property type="match status" value="1"/>
</dbReference>
<dbReference type="Pfam" id="PF03061">
    <property type="entry name" value="4HBT"/>
    <property type="match status" value="1"/>
</dbReference>
<dbReference type="Gene3D" id="3.10.129.10">
    <property type="entry name" value="Hotdog Thioesterase"/>
    <property type="match status" value="1"/>
</dbReference>
<keyword evidence="1" id="KW-0472">Membrane</keyword>
<dbReference type="InterPro" id="IPR052061">
    <property type="entry name" value="PTE-AB_protein"/>
</dbReference>
<evidence type="ECO:0000313" key="4">
    <source>
        <dbReference type="Proteomes" id="UP001375240"/>
    </source>
</evidence>
<accession>A0AAV9UPN0</accession>
<organism evidence="3 4">
    <name type="scientific">Orbilia brochopaga</name>
    <dbReference type="NCBI Taxonomy" id="3140254"/>
    <lineage>
        <taxon>Eukaryota</taxon>
        <taxon>Fungi</taxon>
        <taxon>Dikarya</taxon>
        <taxon>Ascomycota</taxon>
        <taxon>Pezizomycotina</taxon>
        <taxon>Orbiliomycetes</taxon>
        <taxon>Orbiliales</taxon>
        <taxon>Orbiliaceae</taxon>
        <taxon>Orbilia</taxon>
    </lineage>
</organism>
<dbReference type="InterPro" id="IPR029069">
    <property type="entry name" value="HotDog_dom_sf"/>
</dbReference>
<sequence length="334" mass="36619">MATLLPRSLLRANRLVTPKRLSLIEQSLQNQRICQKICLRPGLSSRGISSFPWRNQYQTHTYDIGDGKPPVKVQIQDPPSFFRRAFQLAARTIGGILIVTLGSTIALVIYEPSMIVAGEVRMATLPQEGISDELTLEVESYLQSHPFVEQLRQDKELYERRPHLDIPVMFRVNVLTAGVLTGVDRITVPPVVFSDKQGNKLFAILHIGDSLCGHPGVVHGGLLATLLDETLAQCCFPALPNKVGMTANLTVNYRAPCKANQFVVIKAETTKVEGRKAWVYGRLESLPEPGSSGDGKLLVEATALMIEPKVVGPLMREVIPSKHLEAPSSANGTA</sequence>
<protein>
    <recommendedName>
        <fullName evidence="2">Thioesterase domain-containing protein</fullName>
    </recommendedName>
</protein>
<feature type="transmembrane region" description="Helical" evidence="1">
    <location>
        <begin position="88"/>
        <end position="110"/>
    </location>
</feature>
<keyword evidence="1" id="KW-0812">Transmembrane</keyword>
<evidence type="ECO:0000313" key="3">
    <source>
        <dbReference type="EMBL" id="KAK6344505.1"/>
    </source>
</evidence>